<dbReference type="InterPro" id="IPR045584">
    <property type="entry name" value="Pilin-like"/>
</dbReference>
<evidence type="ECO:0000313" key="3">
    <source>
        <dbReference type="EMBL" id="BDS09016.1"/>
    </source>
</evidence>
<dbReference type="InterPro" id="IPR025241">
    <property type="entry name" value="DUF4190"/>
</dbReference>
<feature type="transmembrane region" description="Helical" evidence="1">
    <location>
        <begin position="66"/>
        <end position="89"/>
    </location>
</feature>
<keyword evidence="1" id="KW-1133">Transmembrane helix</keyword>
<dbReference type="AlphaFoldDB" id="A0AAT9FSK4"/>
<proteinExistence type="predicted"/>
<accession>A0AAT9FSK4</accession>
<feature type="domain" description="DUF4190" evidence="2">
    <location>
        <begin position="20"/>
        <end position="82"/>
    </location>
</feature>
<organism evidence="3">
    <name type="scientific">Oceaniferula spumae</name>
    <dbReference type="NCBI Taxonomy" id="2979115"/>
    <lineage>
        <taxon>Bacteria</taxon>
        <taxon>Pseudomonadati</taxon>
        <taxon>Verrucomicrobiota</taxon>
        <taxon>Verrucomicrobiia</taxon>
        <taxon>Verrucomicrobiales</taxon>
        <taxon>Verrucomicrobiaceae</taxon>
        <taxon>Oceaniferula</taxon>
    </lineage>
</organism>
<dbReference type="SUPFAM" id="SSF54523">
    <property type="entry name" value="Pili subunits"/>
    <property type="match status" value="1"/>
</dbReference>
<protein>
    <recommendedName>
        <fullName evidence="2">DUF4190 domain-containing protein</fullName>
    </recommendedName>
</protein>
<evidence type="ECO:0000259" key="2">
    <source>
        <dbReference type="Pfam" id="PF13828"/>
    </source>
</evidence>
<sequence length="209" mass="22599">MLQQPPPAYPNVAPGRTSGLAIASLVCGIASFVPIFIGSLAAIICGHMALSQIKKSGQQLTGKGMAIAGMILGYLTFAICLIAMAAAIATPVVMKQKQKAESIDEMNRAKILHTHLLAYEKEHGKFPPTLGTLVDEGYITSLDDLLTAEGEGWYYYYGQDSKADPDNILLFAPKSGVALHISGETKWHKGYSDHMHALSSMKNYDRTQE</sequence>
<keyword evidence="1" id="KW-0472">Membrane</keyword>
<dbReference type="Pfam" id="PF13828">
    <property type="entry name" value="DUF4190"/>
    <property type="match status" value="1"/>
</dbReference>
<evidence type="ECO:0000256" key="1">
    <source>
        <dbReference type="SAM" id="Phobius"/>
    </source>
</evidence>
<dbReference type="KEGG" id="osu:NT6N_40560"/>
<gene>
    <name evidence="3" type="ORF">NT6N_40560</name>
</gene>
<name>A0AAT9FSK4_9BACT</name>
<reference evidence="3" key="1">
    <citation type="submission" date="2024-07" db="EMBL/GenBank/DDBJ databases">
        <title>Complete genome sequence of Verrucomicrobiaceae bacterium NT6N.</title>
        <authorList>
            <person name="Huang C."/>
            <person name="Takami H."/>
            <person name="Hamasaki K."/>
        </authorList>
    </citation>
    <scope>NUCLEOTIDE SEQUENCE</scope>
    <source>
        <strain evidence="3">NT6N</strain>
    </source>
</reference>
<keyword evidence="1" id="KW-0812">Transmembrane</keyword>
<feature type="transmembrane region" description="Helical" evidence="1">
    <location>
        <begin position="20"/>
        <end position="45"/>
    </location>
</feature>
<dbReference type="EMBL" id="AP026866">
    <property type="protein sequence ID" value="BDS09016.1"/>
    <property type="molecule type" value="Genomic_DNA"/>
</dbReference>